<reference evidence="2" key="3">
    <citation type="submission" date="2015-04" db="UniProtKB">
        <authorList>
            <consortium name="EnsemblPlants"/>
        </authorList>
    </citation>
    <scope>IDENTIFICATION</scope>
    <source>
        <strain evidence="2">cv. Jemalong A17</strain>
    </source>
</reference>
<keyword evidence="3" id="KW-1185">Reference proteome</keyword>
<dbReference type="EMBL" id="CM001224">
    <property type="protein sequence ID" value="KEH20141.1"/>
    <property type="molecule type" value="Genomic_DNA"/>
</dbReference>
<protein>
    <submittedName>
        <fullName evidence="1">Copia-like polyprotein/retrotransposon, putative</fullName>
    </submittedName>
</protein>
<evidence type="ECO:0000313" key="1">
    <source>
        <dbReference type="EMBL" id="KEH20141.1"/>
    </source>
</evidence>
<reference evidence="1 3" key="2">
    <citation type="journal article" date="2014" name="BMC Genomics">
        <title>An improved genome release (version Mt4.0) for the model legume Medicago truncatula.</title>
        <authorList>
            <person name="Tang H."/>
            <person name="Krishnakumar V."/>
            <person name="Bidwell S."/>
            <person name="Rosen B."/>
            <person name="Chan A."/>
            <person name="Zhou S."/>
            <person name="Gentzbittel L."/>
            <person name="Childs K.L."/>
            <person name="Yandell M."/>
            <person name="Gundlach H."/>
            <person name="Mayer K.F."/>
            <person name="Schwartz D.C."/>
            <person name="Town C.D."/>
        </authorList>
    </citation>
    <scope>GENOME REANNOTATION</scope>
    <source>
        <strain evidence="1">A17</strain>
        <strain evidence="2 3">cv. Jemalong A17</strain>
    </source>
</reference>
<dbReference type="HOGENOM" id="CLU_2430477_0_0_1"/>
<dbReference type="AlphaFoldDB" id="A0A072TSF6"/>
<evidence type="ECO:0000313" key="3">
    <source>
        <dbReference type="Proteomes" id="UP000002051"/>
    </source>
</evidence>
<evidence type="ECO:0000313" key="2">
    <source>
        <dbReference type="EnsemblPlants" id="KEH20141"/>
    </source>
</evidence>
<dbReference type="Proteomes" id="UP000002051">
    <property type="component" value="Chromosome 8"/>
</dbReference>
<sequence length="91" mass="10778">MCGKRNVEEDTQTRVVQKVVTRNGCSNIIALRERLDIHLKYLSLSIKYEKNNHIIKVPMSRNKTFLLNVQNDVAKYLKACHKRWVYAFKQK</sequence>
<gene>
    <name evidence="1" type="ordered locus">MTR_8g471170</name>
</gene>
<proteinExistence type="predicted"/>
<dbReference type="EnsemblPlants" id="KEH20141">
    <property type="protein sequence ID" value="KEH20141"/>
    <property type="gene ID" value="MTR_8g471170"/>
</dbReference>
<reference evidence="1 3" key="1">
    <citation type="journal article" date="2011" name="Nature">
        <title>The Medicago genome provides insight into the evolution of rhizobial symbioses.</title>
        <authorList>
            <person name="Young N.D."/>
            <person name="Debelle F."/>
            <person name="Oldroyd G.E."/>
            <person name="Geurts R."/>
            <person name="Cannon S.B."/>
            <person name="Udvardi M.K."/>
            <person name="Benedito V.A."/>
            <person name="Mayer K.F."/>
            <person name="Gouzy J."/>
            <person name="Schoof H."/>
            <person name="Van de Peer Y."/>
            <person name="Proost S."/>
            <person name="Cook D.R."/>
            <person name="Meyers B.C."/>
            <person name="Spannagl M."/>
            <person name="Cheung F."/>
            <person name="De Mita S."/>
            <person name="Krishnakumar V."/>
            <person name="Gundlach H."/>
            <person name="Zhou S."/>
            <person name="Mudge J."/>
            <person name="Bharti A.K."/>
            <person name="Murray J.D."/>
            <person name="Naoumkina M.A."/>
            <person name="Rosen B."/>
            <person name="Silverstein K.A."/>
            <person name="Tang H."/>
            <person name="Rombauts S."/>
            <person name="Zhao P.X."/>
            <person name="Zhou P."/>
            <person name="Barbe V."/>
            <person name="Bardou P."/>
            <person name="Bechner M."/>
            <person name="Bellec A."/>
            <person name="Berger A."/>
            <person name="Berges H."/>
            <person name="Bidwell S."/>
            <person name="Bisseling T."/>
            <person name="Choisne N."/>
            <person name="Couloux A."/>
            <person name="Denny R."/>
            <person name="Deshpande S."/>
            <person name="Dai X."/>
            <person name="Doyle J.J."/>
            <person name="Dudez A.M."/>
            <person name="Farmer A.D."/>
            <person name="Fouteau S."/>
            <person name="Franken C."/>
            <person name="Gibelin C."/>
            <person name="Gish J."/>
            <person name="Goldstein S."/>
            <person name="Gonzalez A.J."/>
            <person name="Green P.J."/>
            <person name="Hallab A."/>
            <person name="Hartog M."/>
            <person name="Hua A."/>
            <person name="Humphray S.J."/>
            <person name="Jeong D.H."/>
            <person name="Jing Y."/>
            <person name="Jocker A."/>
            <person name="Kenton S.M."/>
            <person name="Kim D.J."/>
            <person name="Klee K."/>
            <person name="Lai H."/>
            <person name="Lang C."/>
            <person name="Lin S."/>
            <person name="Macmil S.L."/>
            <person name="Magdelenat G."/>
            <person name="Matthews L."/>
            <person name="McCorrison J."/>
            <person name="Monaghan E.L."/>
            <person name="Mun J.H."/>
            <person name="Najar F.Z."/>
            <person name="Nicholson C."/>
            <person name="Noirot C."/>
            <person name="O'Bleness M."/>
            <person name="Paule C.R."/>
            <person name="Poulain J."/>
            <person name="Prion F."/>
            <person name="Qin B."/>
            <person name="Qu C."/>
            <person name="Retzel E.F."/>
            <person name="Riddle C."/>
            <person name="Sallet E."/>
            <person name="Samain S."/>
            <person name="Samson N."/>
            <person name="Sanders I."/>
            <person name="Saurat O."/>
            <person name="Scarpelli C."/>
            <person name="Schiex T."/>
            <person name="Segurens B."/>
            <person name="Severin A.J."/>
            <person name="Sherrier D.J."/>
            <person name="Shi R."/>
            <person name="Sims S."/>
            <person name="Singer S.R."/>
            <person name="Sinharoy S."/>
            <person name="Sterck L."/>
            <person name="Viollet A."/>
            <person name="Wang B.B."/>
            <person name="Wang K."/>
            <person name="Wang M."/>
            <person name="Wang X."/>
            <person name="Warfsmann J."/>
            <person name="Weissenbach J."/>
            <person name="White D.D."/>
            <person name="White J.D."/>
            <person name="Wiley G.B."/>
            <person name="Wincker P."/>
            <person name="Xing Y."/>
            <person name="Yang L."/>
            <person name="Yao Z."/>
            <person name="Ying F."/>
            <person name="Zhai J."/>
            <person name="Zhou L."/>
            <person name="Zuber A."/>
            <person name="Denarie J."/>
            <person name="Dixon R.A."/>
            <person name="May G.D."/>
            <person name="Schwartz D.C."/>
            <person name="Rogers J."/>
            <person name="Quetier F."/>
            <person name="Town C.D."/>
            <person name="Roe B.A."/>
        </authorList>
    </citation>
    <scope>NUCLEOTIDE SEQUENCE [LARGE SCALE GENOMIC DNA]</scope>
    <source>
        <strain evidence="1">A17</strain>
        <strain evidence="2 3">cv. Jemalong A17</strain>
    </source>
</reference>
<accession>A0A072TSF6</accession>
<organism evidence="1 3">
    <name type="scientific">Medicago truncatula</name>
    <name type="common">Barrel medic</name>
    <name type="synonym">Medicago tribuloides</name>
    <dbReference type="NCBI Taxonomy" id="3880"/>
    <lineage>
        <taxon>Eukaryota</taxon>
        <taxon>Viridiplantae</taxon>
        <taxon>Streptophyta</taxon>
        <taxon>Embryophyta</taxon>
        <taxon>Tracheophyta</taxon>
        <taxon>Spermatophyta</taxon>
        <taxon>Magnoliopsida</taxon>
        <taxon>eudicotyledons</taxon>
        <taxon>Gunneridae</taxon>
        <taxon>Pentapetalae</taxon>
        <taxon>rosids</taxon>
        <taxon>fabids</taxon>
        <taxon>Fabales</taxon>
        <taxon>Fabaceae</taxon>
        <taxon>Papilionoideae</taxon>
        <taxon>50 kb inversion clade</taxon>
        <taxon>NPAAA clade</taxon>
        <taxon>Hologalegina</taxon>
        <taxon>IRL clade</taxon>
        <taxon>Trifolieae</taxon>
        <taxon>Medicago</taxon>
    </lineage>
</organism>
<name>A0A072TSF6_MEDTR</name>